<evidence type="ECO:0008006" key="4">
    <source>
        <dbReference type="Google" id="ProtNLM"/>
    </source>
</evidence>
<dbReference type="EMBL" id="JASGBI010000001">
    <property type="protein sequence ID" value="MDI9239598.1"/>
    <property type="molecule type" value="Genomic_DNA"/>
</dbReference>
<comment type="caution">
    <text evidence="2">The sequence shown here is derived from an EMBL/GenBank/DDBJ whole genome shotgun (WGS) entry which is preliminary data.</text>
</comment>
<evidence type="ECO:0000313" key="2">
    <source>
        <dbReference type="EMBL" id="MDI9239598.1"/>
    </source>
</evidence>
<gene>
    <name evidence="2" type="ORF">QLQ15_11850</name>
</gene>
<sequence length="64" mass="7077">MSRGPIPRSPFVAPMWIALASVIALVSALIGDGPFDVLSWLLFGGVLGLVVRAWWKRDRSSRQR</sequence>
<organism evidence="2 3">
    <name type="scientific">Lysobacter stagni</name>
    <dbReference type="NCBI Taxonomy" id="3045172"/>
    <lineage>
        <taxon>Bacteria</taxon>
        <taxon>Pseudomonadati</taxon>
        <taxon>Pseudomonadota</taxon>
        <taxon>Gammaproteobacteria</taxon>
        <taxon>Lysobacterales</taxon>
        <taxon>Lysobacteraceae</taxon>
        <taxon>Lysobacter</taxon>
    </lineage>
</organism>
<feature type="transmembrane region" description="Helical" evidence="1">
    <location>
        <begin position="12"/>
        <end position="31"/>
    </location>
</feature>
<protein>
    <recommendedName>
        <fullName evidence="4">DUF4175 domain-containing protein</fullName>
    </recommendedName>
</protein>
<evidence type="ECO:0000313" key="3">
    <source>
        <dbReference type="Proteomes" id="UP001321580"/>
    </source>
</evidence>
<keyword evidence="3" id="KW-1185">Reference proteome</keyword>
<dbReference type="RefSeq" id="WP_283212976.1">
    <property type="nucleotide sequence ID" value="NZ_JASGBI010000001.1"/>
</dbReference>
<reference evidence="2 3" key="1">
    <citation type="submission" date="2023-05" db="EMBL/GenBank/DDBJ databases">
        <title>Lysobacter sp. strain LF1 Genome sequencing and assembly.</title>
        <authorList>
            <person name="Jung Y."/>
        </authorList>
    </citation>
    <scope>NUCLEOTIDE SEQUENCE [LARGE SCALE GENOMIC DNA]</scope>
    <source>
        <strain evidence="2 3">LF1</strain>
    </source>
</reference>
<keyword evidence="1" id="KW-1133">Transmembrane helix</keyword>
<proteinExistence type="predicted"/>
<keyword evidence="1" id="KW-0812">Transmembrane</keyword>
<dbReference type="Proteomes" id="UP001321580">
    <property type="component" value="Unassembled WGS sequence"/>
</dbReference>
<feature type="transmembrane region" description="Helical" evidence="1">
    <location>
        <begin position="37"/>
        <end position="55"/>
    </location>
</feature>
<evidence type="ECO:0000256" key="1">
    <source>
        <dbReference type="SAM" id="Phobius"/>
    </source>
</evidence>
<name>A0ABT6XI01_9GAMM</name>
<keyword evidence="1" id="KW-0472">Membrane</keyword>
<accession>A0ABT6XI01</accession>